<dbReference type="Proteomes" id="UP000823775">
    <property type="component" value="Unassembled WGS sequence"/>
</dbReference>
<organism evidence="1 2">
    <name type="scientific">Datura stramonium</name>
    <name type="common">Jimsonweed</name>
    <name type="synonym">Common thornapple</name>
    <dbReference type="NCBI Taxonomy" id="4076"/>
    <lineage>
        <taxon>Eukaryota</taxon>
        <taxon>Viridiplantae</taxon>
        <taxon>Streptophyta</taxon>
        <taxon>Embryophyta</taxon>
        <taxon>Tracheophyta</taxon>
        <taxon>Spermatophyta</taxon>
        <taxon>Magnoliopsida</taxon>
        <taxon>eudicotyledons</taxon>
        <taxon>Gunneridae</taxon>
        <taxon>Pentapetalae</taxon>
        <taxon>asterids</taxon>
        <taxon>lamiids</taxon>
        <taxon>Solanales</taxon>
        <taxon>Solanaceae</taxon>
        <taxon>Solanoideae</taxon>
        <taxon>Datureae</taxon>
        <taxon>Datura</taxon>
    </lineage>
</organism>
<evidence type="ECO:0000313" key="1">
    <source>
        <dbReference type="EMBL" id="MCE3051127.1"/>
    </source>
</evidence>
<comment type="caution">
    <text evidence="1">The sequence shown here is derived from an EMBL/GenBank/DDBJ whole genome shotgun (WGS) entry which is preliminary data.</text>
</comment>
<accession>A0ABS8WMT0</accession>
<sequence length="78" mass="8369">ELNFGRWKPLGAPPLYLHSKAGYLSPTVMPEEGRFACANALEQCRVAHAGALGEGCLAHVPSLLPRRVRCCADGLAPR</sequence>
<proteinExistence type="predicted"/>
<evidence type="ECO:0000313" key="2">
    <source>
        <dbReference type="Proteomes" id="UP000823775"/>
    </source>
</evidence>
<name>A0ABS8WMT0_DATST</name>
<reference evidence="1 2" key="1">
    <citation type="journal article" date="2021" name="BMC Genomics">
        <title>Datura genome reveals duplications of psychoactive alkaloid biosynthetic genes and high mutation rate following tissue culture.</title>
        <authorList>
            <person name="Rajewski A."/>
            <person name="Carter-House D."/>
            <person name="Stajich J."/>
            <person name="Litt A."/>
        </authorList>
    </citation>
    <scope>NUCLEOTIDE SEQUENCE [LARGE SCALE GENOMIC DNA]</scope>
    <source>
        <strain evidence="1">AR-01</strain>
    </source>
</reference>
<dbReference type="EMBL" id="JACEIK010008191">
    <property type="protein sequence ID" value="MCE3051127.1"/>
    <property type="molecule type" value="Genomic_DNA"/>
</dbReference>
<gene>
    <name evidence="1" type="ORF">HAX54_048951</name>
</gene>
<feature type="non-terminal residue" evidence="1">
    <location>
        <position position="1"/>
    </location>
</feature>
<feature type="non-terminal residue" evidence="1">
    <location>
        <position position="78"/>
    </location>
</feature>
<keyword evidence="2" id="KW-1185">Reference proteome</keyword>
<protein>
    <submittedName>
        <fullName evidence="1">Uncharacterized protein</fullName>
    </submittedName>
</protein>